<sequence>MKKILFLLPLILISETHAETLAQFEKKLIQHYTQKDFYEVNQTIESEIVAKIESDSRSFNYTFPTFQDQYNLRIHYSPDKRLKFYTFDVGSGGTMEEYSSYVQTQNERKFTLTPIDTGFILDVKQSDFVKQPIYLIENYYKGSSCIGAYAVHAFQPIKTGRIQPIKIFQTKTAKFDHIKVDFDCKNHEGPSDIPDYIRIDKNLNNIDIMLLDKNYKPQEKYLRYSKNNTTYQYVGVVE</sequence>
<keyword evidence="3" id="KW-1185">Reference proteome</keyword>
<organism evidence="2 3">
    <name type="scientific">Acinetobacter modestus</name>
    <dbReference type="NCBI Taxonomy" id="1776740"/>
    <lineage>
        <taxon>Bacteria</taxon>
        <taxon>Pseudomonadati</taxon>
        <taxon>Pseudomonadota</taxon>
        <taxon>Gammaproteobacteria</taxon>
        <taxon>Moraxellales</taxon>
        <taxon>Moraxellaceae</taxon>
        <taxon>Acinetobacter</taxon>
    </lineage>
</organism>
<dbReference type="GeneID" id="92834874"/>
<dbReference type="RefSeq" id="WP_004661376.1">
    <property type="nucleotide sequence ID" value="NZ_BMDV01000002.1"/>
</dbReference>
<evidence type="ECO:0000256" key="1">
    <source>
        <dbReference type="SAM" id="SignalP"/>
    </source>
</evidence>
<dbReference type="EMBL" id="APOJ01000022">
    <property type="protein sequence ID" value="ENU27352.1"/>
    <property type="molecule type" value="Genomic_DNA"/>
</dbReference>
<comment type="caution">
    <text evidence="2">The sequence shown here is derived from an EMBL/GenBank/DDBJ whole genome shotgun (WGS) entry which is preliminary data.</text>
</comment>
<reference evidence="3" key="1">
    <citation type="submission" date="2013-02" db="EMBL/GenBank/DDBJ databases">
        <title>The Genome Sequence of Acinetobacter sp. NIPH 236.</title>
        <authorList>
            <consortium name="The Broad Institute Genome Sequencing Platform"/>
            <consortium name="The Broad Institute Genome Sequencing Center for Infectious Disease"/>
            <person name="Cerqueira G."/>
            <person name="Feldgarden M."/>
            <person name="Courvalin P."/>
            <person name="Perichon B."/>
            <person name="Grillot-Courvalin C."/>
            <person name="Clermont D."/>
            <person name="Rocha E."/>
            <person name="Yoon E.-J."/>
            <person name="Nemec A."/>
            <person name="Walker B."/>
            <person name="Young S.K."/>
            <person name="Zeng Q."/>
            <person name="Gargeya S."/>
            <person name="Fitzgerald M."/>
            <person name="Haas B."/>
            <person name="Abouelleil A."/>
            <person name="Alvarado L."/>
            <person name="Arachchi H.M."/>
            <person name="Berlin A.M."/>
            <person name="Chapman S.B."/>
            <person name="Dewar J."/>
            <person name="Goldberg J."/>
            <person name="Griggs A."/>
            <person name="Gujja S."/>
            <person name="Hansen M."/>
            <person name="Howarth C."/>
            <person name="Imamovic A."/>
            <person name="Larimer J."/>
            <person name="McCowan C."/>
            <person name="Murphy C."/>
            <person name="Neiman D."/>
            <person name="Pearson M."/>
            <person name="Priest M."/>
            <person name="Roberts A."/>
            <person name="Saif S."/>
            <person name="Shea T."/>
            <person name="Sisk P."/>
            <person name="Sykes S."/>
            <person name="Wortman J."/>
            <person name="Nusbaum C."/>
            <person name="Birren B."/>
        </authorList>
    </citation>
    <scope>NUCLEOTIDE SEQUENCE [LARGE SCALE GENOMIC DNA]</scope>
    <source>
        <strain evidence="3">NIPH 236</strain>
    </source>
</reference>
<reference evidence="2 3" key="2">
    <citation type="journal article" date="2016" name="Int. J. Syst. Evol. Microbiol.">
        <title>Taxonomy of haemolytic and/or proteolytic strains of the genus Acinetobacter with the proposal of Acinetobacter courvalinii sp. nov. (genomic species 14 sensu Bouvet &amp; Jeanjean), Acinetobacter dispersus sp. nov. (genomic species 17), Acinetobacter modestus sp. nov., Acinetobacter proteolyticus sp. nov. and Acinetobacter vivianii sp. nov.</title>
        <authorList>
            <person name="Nemec A."/>
            <person name="Radolfova-Krizova L."/>
            <person name="Maixnerova M."/>
            <person name="Vrestiakova E."/>
            <person name="Jezek P."/>
            <person name="Sedo O."/>
        </authorList>
    </citation>
    <scope>NUCLEOTIDE SEQUENCE [LARGE SCALE GENOMIC DNA]</scope>
    <source>
        <strain evidence="2 3">NIPH 236</strain>
    </source>
</reference>
<feature type="signal peptide" evidence="1">
    <location>
        <begin position="1"/>
        <end position="18"/>
    </location>
</feature>
<evidence type="ECO:0000313" key="3">
    <source>
        <dbReference type="Proteomes" id="UP000013190"/>
    </source>
</evidence>
<accession>A0ABN0JPZ5</accession>
<keyword evidence="1" id="KW-0732">Signal</keyword>
<dbReference type="Proteomes" id="UP000013190">
    <property type="component" value="Unassembled WGS sequence"/>
</dbReference>
<proteinExistence type="predicted"/>
<evidence type="ECO:0000313" key="2">
    <source>
        <dbReference type="EMBL" id="ENU27352.1"/>
    </source>
</evidence>
<protein>
    <submittedName>
        <fullName evidence="2">Uncharacterized protein</fullName>
    </submittedName>
</protein>
<gene>
    <name evidence="2" type="ORF">F992_01466</name>
</gene>
<name>A0ABN0JPZ5_9GAMM</name>
<feature type="chain" id="PRO_5046652323" evidence="1">
    <location>
        <begin position="19"/>
        <end position="238"/>
    </location>
</feature>